<sequence>MAFRIELCTAGLLLLLSVLYISQSAPIEKFGEDALRYLETEAKMVMRNHTGPHSVGCIEEAKEHEHLNCSLVCTFSSYFQEAAAYLQKMRYKTLVDKLKAVIQTADDLRQANCSTNSTTCEPAFHDSNGGVERQYKTGV</sequence>
<reference evidence="2 3" key="1">
    <citation type="submission" date="2018-03" db="EMBL/GenBank/DDBJ databases">
        <title>Draft genome sequence of Rohu Carp (Labeo rohita).</title>
        <authorList>
            <person name="Das P."/>
            <person name="Kushwaha B."/>
            <person name="Joshi C.G."/>
            <person name="Kumar D."/>
            <person name="Nagpure N.S."/>
            <person name="Sahoo L."/>
            <person name="Das S.P."/>
            <person name="Bit A."/>
            <person name="Patnaik S."/>
            <person name="Meher P.K."/>
            <person name="Jayasankar P."/>
            <person name="Koringa P.G."/>
            <person name="Patel N.V."/>
            <person name="Hinsu A.T."/>
            <person name="Kumar R."/>
            <person name="Pandey M."/>
            <person name="Agarwal S."/>
            <person name="Srivastava S."/>
            <person name="Singh M."/>
            <person name="Iquebal M.A."/>
            <person name="Jaiswal S."/>
            <person name="Angadi U.B."/>
            <person name="Kumar N."/>
            <person name="Raza M."/>
            <person name="Shah T.M."/>
            <person name="Rai A."/>
            <person name="Jena J.K."/>
        </authorList>
    </citation>
    <scope>NUCLEOTIDE SEQUENCE [LARGE SCALE GENOMIC DNA]</scope>
    <source>
        <strain evidence="2">DASCIFA01</strain>
        <tissue evidence="2">Testis</tissue>
    </source>
</reference>
<feature type="chain" id="PRO_5019860759" evidence="1">
    <location>
        <begin position="25"/>
        <end position="139"/>
    </location>
</feature>
<dbReference type="EMBL" id="QBIY01013356">
    <property type="protein sequence ID" value="RXN07001.1"/>
    <property type="molecule type" value="Genomic_DNA"/>
</dbReference>
<keyword evidence="1" id="KW-0732">Signal</keyword>
<dbReference type="Proteomes" id="UP000290572">
    <property type="component" value="Unassembled WGS sequence"/>
</dbReference>
<evidence type="ECO:0000313" key="2">
    <source>
        <dbReference type="EMBL" id="RXN07001.1"/>
    </source>
</evidence>
<proteinExistence type="predicted"/>
<name>A0A498LFS3_LABRO</name>
<organism evidence="2 3">
    <name type="scientific">Labeo rohita</name>
    <name type="common">Indian major carp</name>
    <name type="synonym">Cyprinus rohita</name>
    <dbReference type="NCBI Taxonomy" id="84645"/>
    <lineage>
        <taxon>Eukaryota</taxon>
        <taxon>Metazoa</taxon>
        <taxon>Chordata</taxon>
        <taxon>Craniata</taxon>
        <taxon>Vertebrata</taxon>
        <taxon>Euteleostomi</taxon>
        <taxon>Actinopterygii</taxon>
        <taxon>Neopterygii</taxon>
        <taxon>Teleostei</taxon>
        <taxon>Ostariophysi</taxon>
        <taxon>Cypriniformes</taxon>
        <taxon>Cyprinidae</taxon>
        <taxon>Labeoninae</taxon>
        <taxon>Labeonini</taxon>
        <taxon>Labeo</taxon>
    </lineage>
</organism>
<dbReference type="AlphaFoldDB" id="A0A498LFS3"/>
<accession>A0A498LFS3</accession>
<comment type="caution">
    <text evidence="2">The sequence shown here is derived from an EMBL/GenBank/DDBJ whole genome shotgun (WGS) entry which is preliminary data.</text>
</comment>
<feature type="signal peptide" evidence="1">
    <location>
        <begin position="1"/>
        <end position="24"/>
    </location>
</feature>
<protein>
    <submittedName>
        <fullName evidence="2">Uncharacterized protein</fullName>
    </submittedName>
</protein>
<gene>
    <name evidence="2" type="ORF">ROHU_032617</name>
</gene>
<keyword evidence="3" id="KW-1185">Reference proteome</keyword>
<evidence type="ECO:0000313" key="3">
    <source>
        <dbReference type="Proteomes" id="UP000290572"/>
    </source>
</evidence>
<evidence type="ECO:0000256" key="1">
    <source>
        <dbReference type="SAM" id="SignalP"/>
    </source>
</evidence>